<evidence type="ECO:0008006" key="4">
    <source>
        <dbReference type="Google" id="ProtNLM"/>
    </source>
</evidence>
<name>A7A6K0_BIFAD</name>
<feature type="compositionally biased region" description="Basic and acidic residues" evidence="1">
    <location>
        <begin position="1"/>
        <end position="10"/>
    </location>
</feature>
<accession>A7A6K0</accession>
<reference evidence="2 3" key="1">
    <citation type="submission" date="2007-04" db="EMBL/GenBank/DDBJ databases">
        <authorList>
            <person name="Fulton L."/>
            <person name="Clifton S."/>
            <person name="Fulton B."/>
            <person name="Xu J."/>
            <person name="Minx P."/>
            <person name="Pepin K.H."/>
            <person name="Johnson M."/>
            <person name="Thiruvilangam P."/>
            <person name="Bhonagiri V."/>
            <person name="Nash W.E."/>
            <person name="Mardis E.R."/>
            <person name="Wilson R.K."/>
        </authorList>
    </citation>
    <scope>NUCLEOTIDE SEQUENCE [LARGE SCALE GENOMIC DNA]</scope>
    <source>
        <strain evidence="2 3">L2-32</strain>
    </source>
</reference>
<feature type="region of interest" description="Disordered" evidence="1">
    <location>
        <begin position="245"/>
        <end position="269"/>
    </location>
</feature>
<feature type="compositionally biased region" description="Basic and acidic residues" evidence="1">
    <location>
        <begin position="250"/>
        <end position="264"/>
    </location>
</feature>
<evidence type="ECO:0000256" key="1">
    <source>
        <dbReference type="SAM" id="MobiDB-lite"/>
    </source>
</evidence>
<evidence type="ECO:0000313" key="2">
    <source>
        <dbReference type="EMBL" id="EDN82799.1"/>
    </source>
</evidence>
<gene>
    <name evidence="2" type="ORF">BIFADO_01482</name>
</gene>
<protein>
    <recommendedName>
        <fullName evidence="4">HTH-like domain-containing protein</fullName>
    </recommendedName>
</protein>
<organism evidence="2 3">
    <name type="scientific">Bifidobacterium adolescentis L2-32</name>
    <dbReference type="NCBI Taxonomy" id="411481"/>
    <lineage>
        <taxon>Bacteria</taxon>
        <taxon>Bacillati</taxon>
        <taxon>Actinomycetota</taxon>
        <taxon>Actinomycetes</taxon>
        <taxon>Bifidobacteriales</taxon>
        <taxon>Bifidobacteriaceae</taxon>
        <taxon>Bifidobacterium</taxon>
    </lineage>
</organism>
<sequence length="380" mass="42628">MRLEADDGRPETSPPPRRGVQTADRAVVRERQAIPGDQGRVRHRAIDPAALGPRHPRQRLRPGRGQPHARAERADRAGEAQQAVGDGGGRFRTSGAGIRTKAGVIRANAARYPISAQCRIPDVPRSTYCWMTGHPGTERADPIAGDVRAVRRDGRERYGAGKIKAALERKGCHRVQETHRQHHARTGHDERVRARTVRTAQDAGRRGQAREPAGPRVRRLRPAHASGERSYLCPRRRRLGVRVSAGRPGEQGHRRPFRRADPGREPGIGRVRRARLPADGRPGNRGLPAGRVRRPLFPYSDVRRQQHAGGSCERDGTNQRRVPRGGRAIRGARRHNRRRAWNDEKRLARFRRTVDSRNGMRRNGLRNGLPAGPRRARSYC</sequence>
<dbReference type="HOGENOM" id="CLU_061510_0_0_11"/>
<feature type="region of interest" description="Disordered" evidence="1">
    <location>
        <begin position="1"/>
        <end position="95"/>
    </location>
</feature>
<dbReference type="AlphaFoldDB" id="A7A6K0"/>
<comment type="caution">
    <text evidence="2">The sequence shown here is derived from an EMBL/GenBank/DDBJ whole genome shotgun (WGS) entry which is preliminary data.</text>
</comment>
<dbReference type="Proteomes" id="UP000003773">
    <property type="component" value="Unassembled WGS sequence"/>
</dbReference>
<feature type="region of interest" description="Disordered" evidence="1">
    <location>
        <begin position="197"/>
        <end position="229"/>
    </location>
</feature>
<proteinExistence type="predicted"/>
<feature type="region of interest" description="Disordered" evidence="1">
    <location>
        <begin position="303"/>
        <end position="336"/>
    </location>
</feature>
<feature type="compositionally biased region" description="Basic and acidic residues" evidence="1">
    <location>
        <begin position="69"/>
        <end position="78"/>
    </location>
</feature>
<feature type="region of interest" description="Disordered" evidence="1">
    <location>
        <begin position="355"/>
        <end position="380"/>
    </location>
</feature>
<feature type="region of interest" description="Disordered" evidence="1">
    <location>
        <begin position="172"/>
        <end position="191"/>
    </location>
</feature>
<reference evidence="2 3" key="2">
    <citation type="submission" date="2007-05" db="EMBL/GenBank/DDBJ databases">
        <title>Draft genome sequence of Bifidobacterium adolescentis (L2-32).</title>
        <authorList>
            <person name="Sudarsanam P."/>
            <person name="Ley R."/>
            <person name="Guruge J."/>
            <person name="Turnbaugh P.J."/>
            <person name="Mahowald M."/>
            <person name="Liep D."/>
            <person name="Gordon J."/>
        </authorList>
    </citation>
    <scope>NUCLEOTIDE SEQUENCE [LARGE SCALE GENOMIC DNA]</scope>
    <source>
        <strain evidence="2 3">L2-32</strain>
    </source>
</reference>
<evidence type="ECO:0000313" key="3">
    <source>
        <dbReference type="Proteomes" id="UP000003773"/>
    </source>
</evidence>
<dbReference type="EMBL" id="AAXD02000031">
    <property type="protein sequence ID" value="EDN82799.1"/>
    <property type="molecule type" value="Genomic_DNA"/>
</dbReference>